<evidence type="ECO:0000313" key="1">
    <source>
        <dbReference type="EMBL" id="TNY16915.1"/>
    </source>
</evidence>
<dbReference type="Proteomes" id="UP000311382">
    <property type="component" value="Unassembled WGS sequence"/>
</dbReference>
<comment type="caution">
    <text evidence="1">The sequence shown here is derived from an EMBL/GenBank/DDBJ whole genome shotgun (WGS) entry which is preliminary data.</text>
</comment>
<sequence>MHNDTLNCLLGQVLHNTAALGAGGFGAAVSTGLAVPTVPEHRGQPPVAAQPALAPFRRNEAWIAKKGSIAAKQAECLSGVDPDNLLTHSDLDKGVELTMKLLKTFMELKTGGPLSEVQLNEARTLAREIDISVLDLSLTFMTTTAEERNEAAELLADLLPRVKWGHGVWQAYEYMRFAHKEVHRKWCDAATVAGSFLSGMDSLSHTSLDDPRRGRPGQSLLSASPLALSLTLTHTLPDSTSEPCFLPLALDFEGAHALCERRRVTRPHRQLLARDHHRRHLACQVAWPCPPARRS</sequence>
<name>A0A5C5FJN3_9BASI</name>
<evidence type="ECO:0000313" key="2">
    <source>
        <dbReference type="Proteomes" id="UP000311382"/>
    </source>
</evidence>
<accession>A0A5C5FJN3</accession>
<organism evidence="1 2">
    <name type="scientific">Rhodotorula diobovata</name>
    <dbReference type="NCBI Taxonomy" id="5288"/>
    <lineage>
        <taxon>Eukaryota</taxon>
        <taxon>Fungi</taxon>
        <taxon>Dikarya</taxon>
        <taxon>Basidiomycota</taxon>
        <taxon>Pucciniomycotina</taxon>
        <taxon>Microbotryomycetes</taxon>
        <taxon>Sporidiobolales</taxon>
        <taxon>Sporidiobolaceae</taxon>
        <taxon>Rhodotorula</taxon>
    </lineage>
</organism>
<dbReference type="AlphaFoldDB" id="A0A5C5FJN3"/>
<keyword evidence="2" id="KW-1185">Reference proteome</keyword>
<proteinExistence type="predicted"/>
<reference evidence="1 2" key="1">
    <citation type="submission" date="2019-03" db="EMBL/GenBank/DDBJ databases">
        <title>Rhodosporidium diobovatum UCD-FST 08-225 genome sequencing, assembly, and annotation.</title>
        <authorList>
            <person name="Fakankun I.U."/>
            <person name="Fristensky B."/>
            <person name="Levin D.B."/>
        </authorList>
    </citation>
    <scope>NUCLEOTIDE SEQUENCE [LARGE SCALE GENOMIC DNA]</scope>
    <source>
        <strain evidence="1 2">UCD-FST 08-225</strain>
    </source>
</reference>
<gene>
    <name evidence="1" type="ORF">DMC30DRAFT_171815</name>
</gene>
<protein>
    <submittedName>
        <fullName evidence="1">Uncharacterized protein</fullName>
    </submittedName>
</protein>
<dbReference type="EMBL" id="SOZI01000312">
    <property type="protein sequence ID" value="TNY16915.1"/>
    <property type="molecule type" value="Genomic_DNA"/>
</dbReference>